<keyword evidence="3" id="KW-0732">Signal</keyword>
<dbReference type="EMBL" id="QXGD01004871">
    <property type="protein sequence ID" value="KAE9168448.1"/>
    <property type="molecule type" value="Genomic_DNA"/>
</dbReference>
<keyword evidence="1" id="KW-0547">Nucleotide-binding</keyword>
<keyword evidence="2" id="KW-0067">ATP-binding</keyword>
<proteinExistence type="predicted"/>
<gene>
    <name evidence="4" type="ORF">PF002_g30613</name>
</gene>
<dbReference type="GO" id="GO:0016020">
    <property type="term" value="C:membrane"/>
    <property type="evidence" value="ECO:0007669"/>
    <property type="project" value="TreeGrafter"/>
</dbReference>
<accession>A0A6A3VNQ9</accession>
<dbReference type="GO" id="GO:0005524">
    <property type="term" value="F:ATP binding"/>
    <property type="evidence" value="ECO:0007669"/>
    <property type="project" value="UniProtKB-KW"/>
</dbReference>
<feature type="chain" id="PRO_5025552568" evidence="3">
    <location>
        <begin position="22"/>
        <end position="222"/>
    </location>
</feature>
<feature type="signal peptide" evidence="3">
    <location>
        <begin position="1"/>
        <end position="21"/>
    </location>
</feature>
<evidence type="ECO:0000313" key="4">
    <source>
        <dbReference type="EMBL" id="KAE9168448.1"/>
    </source>
</evidence>
<evidence type="ECO:0000313" key="5">
    <source>
        <dbReference type="Proteomes" id="UP000440367"/>
    </source>
</evidence>
<dbReference type="PANTHER" id="PTHR43272">
    <property type="entry name" value="LONG-CHAIN-FATTY-ACID--COA LIGASE"/>
    <property type="match status" value="1"/>
</dbReference>
<dbReference type="GO" id="GO:0005783">
    <property type="term" value="C:endoplasmic reticulum"/>
    <property type="evidence" value="ECO:0007669"/>
    <property type="project" value="TreeGrafter"/>
</dbReference>
<reference evidence="4 5" key="1">
    <citation type="submission" date="2018-08" db="EMBL/GenBank/DDBJ databases">
        <title>Genomic investigation of the strawberry pathogen Phytophthora fragariae indicates pathogenicity is determined by transcriptional variation in three key races.</title>
        <authorList>
            <person name="Adams T.M."/>
            <person name="Armitage A.D."/>
            <person name="Sobczyk M.K."/>
            <person name="Bates H.J."/>
            <person name="Dunwell J.M."/>
            <person name="Nellist C.F."/>
            <person name="Harrison R.J."/>
        </authorList>
    </citation>
    <scope>NUCLEOTIDE SEQUENCE [LARGE SCALE GENOMIC DNA]</scope>
    <source>
        <strain evidence="4 5">BC-1</strain>
    </source>
</reference>
<dbReference type="Proteomes" id="UP000440367">
    <property type="component" value="Unassembled WGS sequence"/>
</dbReference>
<comment type="caution">
    <text evidence="4">The sequence shown here is derived from an EMBL/GenBank/DDBJ whole genome shotgun (WGS) entry which is preliminary data.</text>
</comment>
<sequence>MVRVLERVVLALMFLDGASVGFYPGDLRLLMNDTAALQPTVLVTVPRLVSGVYDTQGVDAVGGIQKLVFDQVIASKLAGVEAPLEARVEPLNADAGSDCDSGGHSWQLDGDAGSSHARDTSIDFYSDDRGRSSSGYCDSGGRHCTIVSSRLTPGQVTPETPAATPAPTIEVEAAAAIATPAGATARSCRDVGPIDAGDVGCGSCSDDRGRNSNADCDISGRL</sequence>
<evidence type="ECO:0000256" key="3">
    <source>
        <dbReference type="SAM" id="SignalP"/>
    </source>
</evidence>
<organism evidence="4 5">
    <name type="scientific">Phytophthora fragariae</name>
    <dbReference type="NCBI Taxonomy" id="53985"/>
    <lineage>
        <taxon>Eukaryota</taxon>
        <taxon>Sar</taxon>
        <taxon>Stramenopiles</taxon>
        <taxon>Oomycota</taxon>
        <taxon>Peronosporomycetes</taxon>
        <taxon>Peronosporales</taxon>
        <taxon>Peronosporaceae</taxon>
        <taxon>Phytophthora</taxon>
    </lineage>
</organism>
<dbReference type="PANTHER" id="PTHR43272:SF33">
    <property type="entry name" value="AMP-BINDING DOMAIN-CONTAINING PROTEIN-RELATED"/>
    <property type="match status" value="1"/>
</dbReference>
<dbReference type="AlphaFoldDB" id="A0A6A3VNQ9"/>
<protein>
    <submittedName>
        <fullName evidence="4">Uncharacterized protein</fullName>
    </submittedName>
</protein>
<name>A0A6A3VNQ9_9STRA</name>
<evidence type="ECO:0000256" key="2">
    <source>
        <dbReference type="ARBA" id="ARBA00022840"/>
    </source>
</evidence>
<dbReference type="GO" id="GO:0004467">
    <property type="term" value="F:long-chain fatty acid-CoA ligase activity"/>
    <property type="evidence" value="ECO:0007669"/>
    <property type="project" value="TreeGrafter"/>
</dbReference>
<evidence type="ECO:0000256" key="1">
    <source>
        <dbReference type="ARBA" id="ARBA00022741"/>
    </source>
</evidence>